<evidence type="ECO:0000259" key="2">
    <source>
        <dbReference type="Pfam" id="PF03703"/>
    </source>
</evidence>
<reference evidence="4" key="1">
    <citation type="journal article" date="2018" name="Front. Microbiol.">
        <title>Genome-Based Analysis Reveals the Taxonomy and Diversity of the Family Idiomarinaceae.</title>
        <authorList>
            <person name="Liu Y."/>
            <person name="Lai Q."/>
            <person name="Shao Z."/>
        </authorList>
    </citation>
    <scope>NUCLEOTIDE SEQUENCE [LARGE SCALE GENOMIC DNA]</scope>
    <source>
        <strain evidence="4">SW15</strain>
    </source>
</reference>
<dbReference type="InterPro" id="IPR005182">
    <property type="entry name" value="YdbS-like_PH"/>
</dbReference>
<keyword evidence="1" id="KW-1133">Transmembrane helix</keyword>
<gene>
    <name evidence="3" type="ORF">CWE21_12635</name>
</gene>
<comment type="caution">
    <text evidence="3">The sequence shown here is derived from an EMBL/GenBank/DDBJ whole genome shotgun (WGS) entry which is preliminary data.</text>
</comment>
<dbReference type="AlphaFoldDB" id="A0A432XBF4"/>
<organism evidence="3 4">
    <name type="scientific">Pseudidiomarina aquimaris</name>
    <dbReference type="NCBI Taxonomy" id="641841"/>
    <lineage>
        <taxon>Bacteria</taxon>
        <taxon>Pseudomonadati</taxon>
        <taxon>Pseudomonadota</taxon>
        <taxon>Gammaproteobacteria</taxon>
        <taxon>Alteromonadales</taxon>
        <taxon>Idiomarinaceae</taxon>
        <taxon>Pseudidiomarina</taxon>
    </lineage>
</organism>
<keyword evidence="1" id="KW-0472">Membrane</keyword>
<feature type="transmembrane region" description="Helical" evidence="1">
    <location>
        <begin position="48"/>
        <end position="68"/>
    </location>
</feature>
<name>A0A432XBF4_9GAMM</name>
<accession>A0A432XBF4</accession>
<sequence length="192" mass="21626">MGLLLYFCECILLNGVSSYDFKQGTDHMSIAWVAPEPSYRSYLQVRSLLSMLILAGMVAGAYFTGIYPQEAFPLWWAGVIWALLTLFFSLFFASRRFLFTAYARSPEGMHLKRGALFRKIRAVPLNRIQHVEFKQSFLERLFGIARLAMYTAGSGGADLTIPGLEPELALQLKTELLTTIANEPELDDNANE</sequence>
<keyword evidence="1" id="KW-0812">Transmembrane</keyword>
<dbReference type="EMBL" id="PIPT01000011">
    <property type="protein sequence ID" value="RUO45980.1"/>
    <property type="molecule type" value="Genomic_DNA"/>
</dbReference>
<dbReference type="PANTHER" id="PTHR34473:SF2">
    <property type="entry name" value="UPF0699 TRANSMEMBRANE PROTEIN YDBT"/>
    <property type="match status" value="1"/>
</dbReference>
<feature type="transmembrane region" description="Helical" evidence="1">
    <location>
        <begin position="74"/>
        <end position="94"/>
    </location>
</feature>
<dbReference type="Pfam" id="PF03703">
    <property type="entry name" value="bPH_2"/>
    <property type="match status" value="1"/>
</dbReference>
<dbReference type="Proteomes" id="UP000286678">
    <property type="component" value="Unassembled WGS sequence"/>
</dbReference>
<evidence type="ECO:0000256" key="1">
    <source>
        <dbReference type="SAM" id="Phobius"/>
    </source>
</evidence>
<dbReference type="PANTHER" id="PTHR34473">
    <property type="entry name" value="UPF0699 TRANSMEMBRANE PROTEIN YDBS"/>
    <property type="match status" value="1"/>
</dbReference>
<keyword evidence="4" id="KW-1185">Reference proteome</keyword>
<evidence type="ECO:0000313" key="3">
    <source>
        <dbReference type="EMBL" id="RUO45980.1"/>
    </source>
</evidence>
<feature type="domain" description="YdbS-like PH" evidence="2">
    <location>
        <begin position="99"/>
        <end position="174"/>
    </location>
</feature>
<evidence type="ECO:0000313" key="4">
    <source>
        <dbReference type="Proteomes" id="UP000286678"/>
    </source>
</evidence>
<proteinExistence type="predicted"/>
<protein>
    <recommendedName>
        <fullName evidence="2">YdbS-like PH domain-containing protein</fullName>
    </recommendedName>
</protein>